<gene>
    <name evidence="1" type="ORF">E5329_26955</name>
</gene>
<keyword evidence="2" id="KW-1185">Reference proteome</keyword>
<organism evidence="1 2">
    <name type="scientific">Petralouisia muris</name>
    <dbReference type="NCBI Taxonomy" id="3032872"/>
    <lineage>
        <taxon>Bacteria</taxon>
        <taxon>Bacillati</taxon>
        <taxon>Bacillota</taxon>
        <taxon>Clostridia</taxon>
        <taxon>Lachnospirales</taxon>
        <taxon>Lachnospiraceae</taxon>
        <taxon>Petralouisia</taxon>
    </lineage>
</organism>
<dbReference type="Proteomes" id="UP000304953">
    <property type="component" value="Unassembled WGS sequence"/>
</dbReference>
<keyword evidence="1" id="KW-0067">ATP-binding</keyword>
<accession>A0AC61RMS9</accession>
<proteinExistence type="predicted"/>
<dbReference type="EMBL" id="SRYA01000119">
    <property type="protein sequence ID" value="TGY87127.1"/>
    <property type="molecule type" value="Genomic_DNA"/>
</dbReference>
<protein>
    <submittedName>
        <fullName evidence="1">ATP-binding cassette domain-containing protein</fullName>
    </submittedName>
</protein>
<name>A0AC61RMS9_9FIRM</name>
<sequence>MIKLKDCSKKYGEKEVFADLNYTFENEVYWLLGKNGVGKSVFCRCLVGLEKFSTGLISGELGNVLFLPDTSLGEKWLTLNESIDLMLFYYGIHISEDEKQEIKEKLEIGDGNDLVSRVSVGTSMKIGLFLLFVRDFWQTIILDETLSHLDVQMKDKVVSELFQRKEEGAVTLLINHGKILTKEDKFCMKKIYLAEDGIFHEQEKIVTS</sequence>
<reference evidence="1" key="1">
    <citation type="submission" date="2019-04" db="EMBL/GenBank/DDBJ databases">
        <title>Microbes associate with the intestines of laboratory mice.</title>
        <authorList>
            <person name="Navarre W."/>
            <person name="Wong E."/>
            <person name="Huang K."/>
            <person name="Tropini C."/>
            <person name="Ng K."/>
            <person name="Yu B."/>
        </authorList>
    </citation>
    <scope>NUCLEOTIDE SEQUENCE</scope>
    <source>
        <strain evidence="1">NM01_1-7b</strain>
    </source>
</reference>
<comment type="caution">
    <text evidence="1">The sequence shown here is derived from an EMBL/GenBank/DDBJ whole genome shotgun (WGS) entry which is preliminary data.</text>
</comment>
<keyword evidence="1" id="KW-0547">Nucleotide-binding</keyword>
<evidence type="ECO:0000313" key="1">
    <source>
        <dbReference type="EMBL" id="TGY87127.1"/>
    </source>
</evidence>
<evidence type="ECO:0000313" key="2">
    <source>
        <dbReference type="Proteomes" id="UP000304953"/>
    </source>
</evidence>